<evidence type="ECO:0000256" key="1">
    <source>
        <dbReference type="ARBA" id="ARBA00001946"/>
    </source>
</evidence>
<dbReference type="Gene3D" id="3.40.50.300">
    <property type="entry name" value="P-loop containing nucleotide triphosphate hydrolases"/>
    <property type="match status" value="1"/>
</dbReference>
<evidence type="ECO:0000256" key="10">
    <source>
        <dbReference type="HAMAP-Rule" id="MF_00185"/>
    </source>
</evidence>
<comment type="function">
    <text evidence="2 10 12">Catalyzes the transfer of a dimethylallyl group onto the adenine at position 37 in tRNAs that read codons beginning with uridine, leading to the formation of N6-(dimethylallyl)adenosine (i(6)A).</text>
</comment>
<evidence type="ECO:0000313" key="16">
    <source>
        <dbReference type="Proteomes" id="UP001524587"/>
    </source>
</evidence>
<keyword evidence="7 10" id="KW-0067">ATP-binding</keyword>
<comment type="caution">
    <text evidence="15">The sequence shown here is derived from an EMBL/GenBank/DDBJ whole genome shotgun (WGS) entry which is preliminary data.</text>
</comment>
<dbReference type="GO" id="GO:0052381">
    <property type="term" value="F:tRNA dimethylallyltransferase activity"/>
    <property type="evidence" value="ECO:0007669"/>
    <property type="project" value="UniProtKB-EC"/>
</dbReference>
<evidence type="ECO:0000256" key="7">
    <source>
        <dbReference type="ARBA" id="ARBA00022840"/>
    </source>
</evidence>
<dbReference type="NCBIfam" id="TIGR00174">
    <property type="entry name" value="miaA"/>
    <property type="match status" value="1"/>
</dbReference>
<feature type="region of interest" description="Interaction with substrate tRNA" evidence="10">
    <location>
        <begin position="205"/>
        <end position="209"/>
    </location>
</feature>
<comment type="similarity">
    <text evidence="3 10 13">Belongs to the IPP transferase family.</text>
</comment>
<organism evidence="15 16">
    <name type="scientific">Endosaccharibacter trunci</name>
    <dbReference type="NCBI Taxonomy" id="2812733"/>
    <lineage>
        <taxon>Bacteria</taxon>
        <taxon>Pseudomonadati</taxon>
        <taxon>Pseudomonadota</taxon>
        <taxon>Alphaproteobacteria</taxon>
        <taxon>Acetobacterales</taxon>
        <taxon>Acetobacteraceae</taxon>
        <taxon>Endosaccharibacter</taxon>
    </lineage>
</organism>
<evidence type="ECO:0000313" key="15">
    <source>
        <dbReference type="EMBL" id="MCQ8277984.1"/>
    </source>
</evidence>
<gene>
    <name evidence="10 15" type="primary">miaA</name>
    <name evidence="15" type="ORF">NFI95_05935</name>
</gene>
<feature type="compositionally biased region" description="Gly residues" evidence="14">
    <location>
        <begin position="29"/>
        <end position="43"/>
    </location>
</feature>
<dbReference type="HAMAP" id="MF_00185">
    <property type="entry name" value="IPP_trans"/>
    <property type="match status" value="1"/>
</dbReference>
<dbReference type="Proteomes" id="UP001524587">
    <property type="component" value="Unassembled WGS sequence"/>
</dbReference>
<evidence type="ECO:0000256" key="3">
    <source>
        <dbReference type="ARBA" id="ARBA00005842"/>
    </source>
</evidence>
<sequence length="371" mass="38989">MQSPGPDMPGSDRSDAGLSASRFMSPEGSGSGDPGPGGSRAGGLGGRAPDCLIVAGPTCSGKSALALALAMRLGGTVINADSMQVYAGLHILTARPDPGDEALAPHRLYGVRSPAEPGNVAWWREAALSAMEAAWAAGRLPILCGGTGLYLRALTDGLSAIDDPGDAARAEARAMLAGIGSAAMHARLAEVDPDSAARLRPSDGQRVARAWEVWRGTGRGMAEWASVPGLPAAPYRFTAIRLAPPRPVLRAAIAARFDAMLERGAMEEVRALLALDLSPELPAMRAHGVPELSAVLRGECDLADATRRAVSSQARYTKRQATWFAHHPLAKTRRTVILEKRMAGIQQEIERFADKLIPFVRSDVDAPGVFA</sequence>
<evidence type="ECO:0000256" key="14">
    <source>
        <dbReference type="SAM" id="MobiDB-lite"/>
    </source>
</evidence>
<keyword evidence="16" id="KW-1185">Reference proteome</keyword>
<evidence type="ECO:0000256" key="5">
    <source>
        <dbReference type="ARBA" id="ARBA00022694"/>
    </source>
</evidence>
<proteinExistence type="inferred from homology"/>
<comment type="cofactor">
    <cofactor evidence="1 10">
        <name>Mg(2+)</name>
        <dbReference type="ChEBI" id="CHEBI:18420"/>
    </cofactor>
</comment>
<keyword evidence="8 10" id="KW-0460">Magnesium</keyword>
<comment type="subunit">
    <text evidence="10">Monomer.</text>
</comment>
<dbReference type="InterPro" id="IPR039657">
    <property type="entry name" value="Dimethylallyltransferase"/>
</dbReference>
<evidence type="ECO:0000256" key="9">
    <source>
        <dbReference type="ARBA" id="ARBA00049563"/>
    </source>
</evidence>
<dbReference type="EC" id="2.5.1.75" evidence="10"/>
<dbReference type="Pfam" id="PF01715">
    <property type="entry name" value="IPPT"/>
    <property type="match status" value="1"/>
</dbReference>
<feature type="region of interest" description="Disordered" evidence="14">
    <location>
        <begin position="1"/>
        <end position="43"/>
    </location>
</feature>
<feature type="binding site" evidence="10">
    <location>
        <begin position="58"/>
        <end position="63"/>
    </location>
    <ligand>
        <name>substrate</name>
    </ligand>
</feature>
<feature type="region of interest" description="Interaction with substrate tRNA" evidence="10">
    <location>
        <begin position="81"/>
        <end position="84"/>
    </location>
</feature>
<dbReference type="Gene3D" id="1.10.20.140">
    <property type="match status" value="1"/>
</dbReference>
<evidence type="ECO:0000256" key="4">
    <source>
        <dbReference type="ARBA" id="ARBA00022679"/>
    </source>
</evidence>
<name>A0ABT1W526_9PROT</name>
<evidence type="ECO:0000256" key="2">
    <source>
        <dbReference type="ARBA" id="ARBA00003213"/>
    </source>
</evidence>
<evidence type="ECO:0000256" key="6">
    <source>
        <dbReference type="ARBA" id="ARBA00022741"/>
    </source>
</evidence>
<dbReference type="InterPro" id="IPR027417">
    <property type="entry name" value="P-loop_NTPase"/>
</dbReference>
<comment type="catalytic activity">
    <reaction evidence="9 10 11">
        <text>adenosine(37) in tRNA + dimethylallyl diphosphate = N(6)-dimethylallyladenosine(37) in tRNA + diphosphate</text>
        <dbReference type="Rhea" id="RHEA:26482"/>
        <dbReference type="Rhea" id="RHEA-COMP:10162"/>
        <dbReference type="Rhea" id="RHEA-COMP:10375"/>
        <dbReference type="ChEBI" id="CHEBI:33019"/>
        <dbReference type="ChEBI" id="CHEBI:57623"/>
        <dbReference type="ChEBI" id="CHEBI:74411"/>
        <dbReference type="ChEBI" id="CHEBI:74415"/>
        <dbReference type="EC" id="2.5.1.75"/>
    </reaction>
</comment>
<dbReference type="PANTHER" id="PTHR11088:SF60">
    <property type="entry name" value="TRNA DIMETHYLALLYLTRANSFERASE"/>
    <property type="match status" value="1"/>
</dbReference>
<feature type="site" description="Interaction with substrate tRNA" evidence="10">
    <location>
        <position position="169"/>
    </location>
</feature>
<evidence type="ECO:0000256" key="8">
    <source>
        <dbReference type="ARBA" id="ARBA00022842"/>
    </source>
</evidence>
<evidence type="ECO:0000256" key="13">
    <source>
        <dbReference type="RuleBase" id="RU003785"/>
    </source>
</evidence>
<dbReference type="EMBL" id="JAMSKV010000004">
    <property type="protein sequence ID" value="MCQ8277984.1"/>
    <property type="molecule type" value="Genomic_DNA"/>
</dbReference>
<accession>A0ABT1W526</accession>
<protein>
    <recommendedName>
        <fullName evidence="10">tRNA dimethylallyltransferase</fullName>
        <ecNumber evidence="10">2.5.1.75</ecNumber>
    </recommendedName>
    <alternativeName>
        <fullName evidence="10">Dimethylallyl diphosphate:tRNA dimethylallyltransferase</fullName>
        <shortName evidence="10">DMAPP:tRNA dimethylallyltransferase</shortName>
        <shortName evidence="10">DMATase</shortName>
    </alternativeName>
    <alternativeName>
        <fullName evidence="10">Isopentenyl-diphosphate:tRNA isopentenyltransferase</fullName>
        <shortName evidence="10">IPP transferase</shortName>
        <shortName evidence="10">IPPT</shortName>
        <shortName evidence="10">IPTase</shortName>
    </alternativeName>
</protein>
<keyword evidence="6 10" id="KW-0547">Nucleotide-binding</keyword>
<evidence type="ECO:0000256" key="12">
    <source>
        <dbReference type="RuleBase" id="RU003784"/>
    </source>
</evidence>
<feature type="site" description="Interaction with substrate tRNA" evidence="10">
    <location>
        <position position="147"/>
    </location>
</feature>
<dbReference type="SUPFAM" id="SSF52540">
    <property type="entry name" value="P-loop containing nucleoside triphosphate hydrolases"/>
    <property type="match status" value="1"/>
</dbReference>
<dbReference type="PANTHER" id="PTHR11088">
    <property type="entry name" value="TRNA DIMETHYLALLYLTRANSFERASE"/>
    <property type="match status" value="1"/>
</dbReference>
<dbReference type="InterPro" id="IPR018022">
    <property type="entry name" value="IPT"/>
</dbReference>
<evidence type="ECO:0000256" key="11">
    <source>
        <dbReference type="RuleBase" id="RU003783"/>
    </source>
</evidence>
<comment type="caution">
    <text evidence="10">Lacks conserved residue(s) required for the propagation of feature annotation.</text>
</comment>
<reference evidence="15 16" key="1">
    <citation type="submission" date="2022-06" db="EMBL/GenBank/DDBJ databases">
        <title>Endosaccharibacter gen. nov., sp. nov., endophytic bacteria isolated from sugarcane.</title>
        <authorList>
            <person name="Pitiwittayakul N."/>
            <person name="Yukphan P."/>
            <person name="Charoenyingcharoen P."/>
            <person name="Tanasupawat S."/>
        </authorList>
    </citation>
    <scope>NUCLEOTIDE SEQUENCE [LARGE SCALE GENOMIC DNA]</scope>
    <source>
        <strain evidence="15 16">KSS8</strain>
    </source>
</reference>
<keyword evidence="5 10" id="KW-0819">tRNA processing</keyword>
<feature type="binding site" evidence="10">
    <location>
        <begin position="56"/>
        <end position="63"/>
    </location>
    <ligand>
        <name>ATP</name>
        <dbReference type="ChEBI" id="CHEBI:30616"/>
    </ligand>
</feature>
<keyword evidence="4 10" id="KW-0808">Transferase</keyword>